<dbReference type="Pfam" id="PF15264">
    <property type="entry name" value="TSSC4"/>
    <property type="match status" value="1"/>
</dbReference>
<keyword evidence="5" id="KW-0507">mRNA processing</keyword>
<evidence type="ECO:0000256" key="10">
    <source>
        <dbReference type="ARBA" id="ARBA00045970"/>
    </source>
</evidence>
<organism evidence="12 13">
    <name type="scientific">Cotesia glomerata</name>
    <name type="common">Lepidopteran parasitic wasp</name>
    <name type="synonym">Apanteles glomeratus</name>
    <dbReference type="NCBI Taxonomy" id="32391"/>
    <lineage>
        <taxon>Eukaryota</taxon>
        <taxon>Metazoa</taxon>
        <taxon>Ecdysozoa</taxon>
        <taxon>Arthropoda</taxon>
        <taxon>Hexapoda</taxon>
        <taxon>Insecta</taxon>
        <taxon>Pterygota</taxon>
        <taxon>Neoptera</taxon>
        <taxon>Endopterygota</taxon>
        <taxon>Hymenoptera</taxon>
        <taxon>Apocrita</taxon>
        <taxon>Ichneumonoidea</taxon>
        <taxon>Braconidae</taxon>
        <taxon>Microgastrinae</taxon>
        <taxon>Cotesia</taxon>
    </lineage>
</organism>
<dbReference type="EMBL" id="JAHXZJ010000374">
    <property type="protein sequence ID" value="KAH0560495.1"/>
    <property type="molecule type" value="Genomic_DNA"/>
</dbReference>
<proteinExistence type="inferred from homology"/>
<keyword evidence="4" id="KW-0963">Cytoplasm</keyword>
<evidence type="ECO:0000256" key="5">
    <source>
        <dbReference type="ARBA" id="ARBA00022664"/>
    </source>
</evidence>
<sequence length="255" mass="29145">MKIPTTSFTLQSGDSTLSGFVDRQKALFDQLSQAEKDCNKDQSTPIDARDFECKKFRRPPPPGKRRKNEARQFRGKESIFKQVSLPSPFANHGVPDYHKNPQKWTKYSLDDVNEADMSDKKNTQAALAFLKGLRARRSKDKLDFEHSDMQVDDQHNCAGSSNRSASSASQASQASQVVFRKPTKQIDRKNKEQTRVEIVETDNNPIFVGSKIIFPEYVVGQKPINKSKKEKQNPVIKVDRSKQIKLDHLQEYEDE</sequence>
<dbReference type="PANTHER" id="PTHR13445:SF3">
    <property type="entry name" value="U5 SMALL NUCLEAR RIBONUCLEOPROTEIN TSSC4"/>
    <property type="match status" value="1"/>
</dbReference>
<evidence type="ECO:0000256" key="7">
    <source>
        <dbReference type="ARBA" id="ARBA00023187"/>
    </source>
</evidence>
<dbReference type="GO" id="GO:0008380">
    <property type="term" value="P:RNA splicing"/>
    <property type="evidence" value="ECO:0007669"/>
    <property type="project" value="UniProtKB-KW"/>
</dbReference>
<dbReference type="PANTHER" id="PTHR13445">
    <property type="entry name" value="TUMOR SUPPRESSING SUBTRANSFERABLE CANDIDATE 4 TSSC4"/>
    <property type="match status" value="1"/>
</dbReference>
<evidence type="ECO:0000313" key="12">
    <source>
        <dbReference type="EMBL" id="KAH0560495.1"/>
    </source>
</evidence>
<evidence type="ECO:0000256" key="2">
    <source>
        <dbReference type="ARBA" id="ARBA00004496"/>
    </source>
</evidence>
<keyword evidence="6" id="KW-0747">Spliceosome</keyword>
<dbReference type="InterPro" id="IPR029338">
    <property type="entry name" value="TSSC4"/>
</dbReference>
<evidence type="ECO:0000256" key="11">
    <source>
        <dbReference type="SAM" id="MobiDB-lite"/>
    </source>
</evidence>
<evidence type="ECO:0000256" key="1">
    <source>
        <dbReference type="ARBA" id="ARBA00004123"/>
    </source>
</evidence>
<evidence type="ECO:0000313" key="13">
    <source>
        <dbReference type="Proteomes" id="UP000826195"/>
    </source>
</evidence>
<evidence type="ECO:0000256" key="6">
    <source>
        <dbReference type="ARBA" id="ARBA00022728"/>
    </source>
</evidence>
<feature type="compositionally biased region" description="Basic residues" evidence="11">
    <location>
        <begin position="55"/>
        <end position="68"/>
    </location>
</feature>
<dbReference type="GO" id="GO:0005737">
    <property type="term" value="C:cytoplasm"/>
    <property type="evidence" value="ECO:0007669"/>
    <property type="project" value="UniProtKB-SubCell"/>
</dbReference>
<feature type="compositionally biased region" description="Low complexity" evidence="11">
    <location>
        <begin position="158"/>
        <end position="176"/>
    </location>
</feature>
<evidence type="ECO:0000256" key="3">
    <source>
        <dbReference type="ARBA" id="ARBA00010362"/>
    </source>
</evidence>
<dbReference type="AlphaFoldDB" id="A0AAV7IFU7"/>
<feature type="compositionally biased region" description="Basic and acidic residues" evidence="11">
    <location>
        <begin position="144"/>
        <end position="155"/>
    </location>
</feature>
<protein>
    <recommendedName>
        <fullName evidence="9">U5 small nuclear ribonucleoprotein TSSC4</fullName>
    </recommendedName>
</protein>
<dbReference type="GO" id="GO:0005681">
    <property type="term" value="C:spliceosomal complex"/>
    <property type="evidence" value="ECO:0007669"/>
    <property type="project" value="UniProtKB-KW"/>
</dbReference>
<evidence type="ECO:0000256" key="8">
    <source>
        <dbReference type="ARBA" id="ARBA00023242"/>
    </source>
</evidence>
<feature type="region of interest" description="Disordered" evidence="11">
    <location>
        <begin position="144"/>
        <end position="192"/>
    </location>
</feature>
<comment type="function">
    <text evidence="10">Protein associated with the U5 snRNP, during its maturation and its post-splicing recycling and which is required for spliceosomal tri-snRNP complex assembly in the nucleus. Has a molecular sequestering activity and transiently hinders SNRNP200 binding sites for constitutive splicing factors that intervene later during the assembly of the spliceosome and splicing. Together with its molecular sequestering activity, may also function as a molecular adapter and placeholder, coordinating the assembly of the U5 snRNP and its association with the U4/U6 di-snRNP.</text>
</comment>
<evidence type="ECO:0000256" key="9">
    <source>
        <dbReference type="ARBA" id="ARBA00035304"/>
    </source>
</evidence>
<reference evidence="12 13" key="1">
    <citation type="journal article" date="2021" name="J. Hered.">
        <title>A chromosome-level genome assembly of the parasitoid wasp, Cotesia glomerata (Hymenoptera: Braconidae).</title>
        <authorList>
            <person name="Pinto B.J."/>
            <person name="Weis J.J."/>
            <person name="Gamble T."/>
            <person name="Ode P.J."/>
            <person name="Paul R."/>
            <person name="Zaspel J.M."/>
        </authorList>
    </citation>
    <scope>NUCLEOTIDE SEQUENCE [LARGE SCALE GENOMIC DNA]</scope>
    <source>
        <strain evidence="12">CgM1</strain>
    </source>
</reference>
<keyword evidence="13" id="KW-1185">Reference proteome</keyword>
<comment type="subcellular location">
    <subcellularLocation>
        <location evidence="2">Cytoplasm</location>
    </subcellularLocation>
    <subcellularLocation>
        <location evidence="1">Nucleus</location>
    </subcellularLocation>
</comment>
<feature type="compositionally biased region" description="Basic and acidic residues" evidence="11">
    <location>
        <begin position="69"/>
        <end position="79"/>
    </location>
</feature>
<gene>
    <name evidence="12" type="ORF">KQX54_005320</name>
</gene>
<name>A0AAV7IFU7_COTGL</name>
<accession>A0AAV7IFU7</accession>
<evidence type="ECO:0000256" key="4">
    <source>
        <dbReference type="ARBA" id="ARBA00022490"/>
    </source>
</evidence>
<keyword evidence="8" id="KW-0539">Nucleus</keyword>
<comment type="caution">
    <text evidence="12">The sequence shown here is derived from an EMBL/GenBank/DDBJ whole genome shotgun (WGS) entry which is preliminary data.</text>
</comment>
<dbReference type="GO" id="GO:0006397">
    <property type="term" value="P:mRNA processing"/>
    <property type="evidence" value="ECO:0007669"/>
    <property type="project" value="UniProtKB-KW"/>
</dbReference>
<keyword evidence="7" id="KW-0508">mRNA splicing</keyword>
<dbReference type="Proteomes" id="UP000826195">
    <property type="component" value="Unassembled WGS sequence"/>
</dbReference>
<comment type="similarity">
    <text evidence="3">Belongs to the TSSC4 family.</text>
</comment>
<feature type="region of interest" description="Disordered" evidence="11">
    <location>
        <begin position="53"/>
        <end position="102"/>
    </location>
</feature>